<accession>A0A327KEZ2</accession>
<protein>
    <recommendedName>
        <fullName evidence="4">DUF3551 domain-containing protein</fullName>
    </recommendedName>
</protein>
<gene>
    <name evidence="2" type="ORF">RHODGE_RHODGE_00083</name>
</gene>
<comment type="caution">
    <text evidence="2">The sequence shown here is derived from an EMBL/GenBank/DDBJ whole genome shotgun (WGS) entry which is preliminary data.</text>
</comment>
<keyword evidence="3" id="KW-1185">Reference proteome</keyword>
<sequence length="96" mass="10560">MRSLLVGAVTAMALVVATPPAKADPFGIWSPPSWATWYPWCAHLNIGFEQVSCAYTSFPQCMATVRGVGGYCAENLYPPPPQYVRAARKAKKKRTR</sequence>
<feature type="signal peptide" evidence="1">
    <location>
        <begin position="1"/>
        <end position="23"/>
    </location>
</feature>
<keyword evidence="1" id="KW-0732">Signal</keyword>
<dbReference type="EMBL" id="UWOC01000006">
    <property type="protein sequence ID" value="VCU06993.1"/>
    <property type="molecule type" value="Genomic_DNA"/>
</dbReference>
<name>A0A327KEZ2_9BRAD</name>
<organism evidence="2 3">
    <name type="scientific">Rhodoplanes serenus</name>
    <dbReference type="NCBI Taxonomy" id="200615"/>
    <lineage>
        <taxon>Bacteria</taxon>
        <taxon>Pseudomonadati</taxon>
        <taxon>Pseudomonadota</taxon>
        <taxon>Alphaproteobacteria</taxon>
        <taxon>Hyphomicrobiales</taxon>
        <taxon>Nitrobacteraceae</taxon>
        <taxon>Rhodoplanes</taxon>
    </lineage>
</organism>
<reference evidence="3" key="1">
    <citation type="submission" date="2018-10" db="EMBL/GenBank/DDBJ databases">
        <authorList>
            <person name="Peiro R."/>
            <person name="Begona"/>
            <person name="Cbmso G."/>
            <person name="Lopez M."/>
            <person name="Gonzalez S."/>
            <person name="Sacristan E."/>
            <person name="Castillo E."/>
        </authorList>
    </citation>
    <scope>NUCLEOTIDE SEQUENCE [LARGE SCALE GENOMIC DNA]</scope>
</reference>
<evidence type="ECO:0000256" key="1">
    <source>
        <dbReference type="SAM" id="SignalP"/>
    </source>
</evidence>
<feature type="chain" id="PRO_5041124380" description="DUF3551 domain-containing protein" evidence="1">
    <location>
        <begin position="24"/>
        <end position="96"/>
    </location>
</feature>
<proteinExistence type="predicted"/>
<dbReference type="RefSeq" id="WP_111383864.1">
    <property type="nucleotide sequence ID" value="NZ_NPEW01000017.1"/>
</dbReference>
<dbReference type="OrthoDB" id="7961355at2"/>
<evidence type="ECO:0000313" key="3">
    <source>
        <dbReference type="Proteomes" id="UP000289200"/>
    </source>
</evidence>
<evidence type="ECO:0000313" key="2">
    <source>
        <dbReference type="EMBL" id="VCU06993.1"/>
    </source>
</evidence>
<dbReference type="AlphaFoldDB" id="A0A327KEZ2"/>
<evidence type="ECO:0008006" key="4">
    <source>
        <dbReference type="Google" id="ProtNLM"/>
    </source>
</evidence>
<dbReference type="Proteomes" id="UP000289200">
    <property type="component" value="Unassembled WGS sequence"/>
</dbReference>